<protein>
    <submittedName>
        <fullName evidence="1">Uncharacterized protein</fullName>
    </submittedName>
</protein>
<sequence>MIVNHGYYEDYNEIVEDNGLQGVTVKYDDVFDLILQHANVQQRFHLFSQNYAVKTLPNR</sequence>
<dbReference type="Proteomes" id="UP000198211">
    <property type="component" value="Unassembled WGS sequence"/>
</dbReference>
<name>A0A225WLY8_9STRA</name>
<dbReference type="EMBL" id="NBNE01000653">
    <property type="protein sequence ID" value="OWZ18027.1"/>
    <property type="molecule type" value="Genomic_DNA"/>
</dbReference>
<evidence type="ECO:0000313" key="2">
    <source>
        <dbReference type="Proteomes" id="UP000198211"/>
    </source>
</evidence>
<keyword evidence="2" id="KW-1185">Reference proteome</keyword>
<proteinExistence type="predicted"/>
<comment type="caution">
    <text evidence="1">The sequence shown here is derived from an EMBL/GenBank/DDBJ whole genome shotgun (WGS) entry which is preliminary data.</text>
</comment>
<evidence type="ECO:0000313" key="1">
    <source>
        <dbReference type="EMBL" id="OWZ18027.1"/>
    </source>
</evidence>
<gene>
    <name evidence="1" type="ORF">PHMEG_0007946</name>
</gene>
<accession>A0A225WLY8</accession>
<dbReference type="AlphaFoldDB" id="A0A225WLY8"/>
<organism evidence="1 2">
    <name type="scientific">Phytophthora megakarya</name>
    <dbReference type="NCBI Taxonomy" id="4795"/>
    <lineage>
        <taxon>Eukaryota</taxon>
        <taxon>Sar</taxon>
        <taxon>Stramenopiles</taxon>
        <taxon>Oomycota</taxon>
        <taxon>Peronosporomycetes</taxon>
        <taxon>Peronosporales</taxon>
        <taxon>Peronosporaceae</taxon>
        <taxon>Phytophthora</taxon>
    </lineage>
</organism>
<reference evidence="2" key="1">
    <citation type="submission" date="2017-03" db="EMBL/GenBank/DDBJ databases">
        <title>Phytopthora megakarya and P. palmivora, two closely related causual agents of cacao black pod achieved similar genome size and gene model numbers by different mechanisms.</title>
        <authorList>
            <person name="Ali S."/>
            <person name="Shao J."/>
            <person name="Larry D.J."/>
            <person name="Kronmiller B."/>
            <person name="Shen D."/>
            <person name="Strem M.D."/>
            <person name="Melnick R.L."/>
            <person name="Guiltinan M.J."/>
            <person name="Tyler B.M."/>
            <person name="Meinhardt L.W."/>
            <person name="Bailey B.A."/>
        </authorList>
    </citation>
    <scope>NUCLEOTIDE SEQUENCE [LARGE SCALE GENOMIC DNA]</scope>
    <source>
        <strain evidence="2">zdho120</strain>
    </source>
</reference>